<evidence type="ECO:0000256" key="1">
    <source>
        <dbReference type="ARBA" id="ARBA00022801"/>
    </source>
</evidence>
<dbReference type="Proteomes" id="UP000227088">
    <property type="component" value="Unassembled WGS sequence"/>
</dbReference>
<dbReference type="PANTHER" id="PTHR22946:SF9">
    <property type="entry name" value="POLYKETIDE TRANSFERASE AF380"/>
    <property type="match status" value="1"/>
</dbReference>
<name>A0A1Y5HRM7_OLEAN</name>
<dbReference type="PANTHER" id="PTHR22946">
    <property type="entry name" value="DIENELACTONE HYDROLASE DOMAIN-CONTAINING PROTEIN-RELATED"/>
    <property type="match status" value="1"/>
</dbReference>
<dbReference type="InterPro" id="IPR041127">
    <property type="entry name" value="PET_hydrolase/cutinase-like"/>
</dbReference>
<organism evidence="4 5">
    <name type="scientific">Oleispira antarctica</name>
    <dbReference type="NCBI Taxonomy" id="188908"/>
    <lineage>
        <taxon>Bacteria</taxon>
        <taxon>Pseudomonadati</taxon>
        <taxon>Pseudomonadota</taxon>
        <taxon>Gammaproteobacteria</taxon>
        <taxon>Oceanospirillales</taxon>
        <taxon>Oceanospirillaceae</taxon>
        <taxon>Oleispira</taxon>
    </lineage>
</organism>
<evidence type="ECO:0000259" key="3">
    <source>
        <dbReference type="Pfam" id="PF12740"/>
    </source>
</evidence>
<dbReference type="InterPro" id="IPR029058">
    <property type="entry name" value="AB_hydrolase_fold"/>
</dbReference>
<proteinExistence type="predicted"/>
<evidence type="ECO:0000313" key="4">
    <source>
        <dbReference type="EMBL" id="OUS39971.1"/>
    </source>
</evidence>
<protein>
    <recommendedName>
        <fullName evidence="3">PET hydrolase/cutinase-like domain-containing protein</fullName>
    </recommendedName>
</protein>
<dbReference type="SUPFAM" id="SSF53474">
    <property type="entry name" value="alpha/beta-Hydrolases"/>
    <property type="match status" value="1"/>
</dbReference>
<dbReference type="Gene3D" id="3.40.50.1820">
    <property type="entry name" value="alpha/beta hydrolase"/>
    <property type="match status" value="1"/>
</dbReference>
<dbReference type="GO" id="GO:0052689">
    <property type="term" value="F:carboxylic ester hydrolase activity"/>
    <property type="evidence" value="ECO:0007669"/>
    <property type="project" value="UniProtKB-ARBA"/>
</dbReference>
<dbReference type="Pfam" id="PF12740">
    <property type="entry name" value="PETase"/>
    <property type="match status" value="1"/>
</dbReference>
<feature type="domain" description="PET hydrolase/cutinase-like" evidence="3">
    <location>
        <begin position="13"/>
        <end position="275"/>
    </location>
</feature>
<dbReference type="SMR" id="A0A1Y5HRM7"/>
<comment type="caution">
    <text evidence="4">The sequence shown here is derived from an EMBL/GenBank/DDBJ whole genome shotgun (WGS) entry which is preliminary data.</text>
</comment>
<dbReference type="InterPro" id="IPR050261">
    <property type="entry name" value="FrsA_esterase"/>
</dbReference>
<dbReference type="EMBL" id="MABE01000485">
    <property type="protein sequence ID" value="OUS39971.1"/>
    <property type="molecule type" value="Genomic_DNA"/>
</dbReference>
<reference evidence="5" key="1">
    <citation type="journal article" date="2017" name="Proc. Natl. Acad. Sci. U.S.A.">
        <title>Simulation of Deepwater Horizon oil plume reveals substrate specialization within a complex community of hydrocarbon degraders.</title>
        <authorList>
            <person name="Hu P."/>
            <person name="Dubinsky E.A."/>
            <person name="Probst A.J."/>
            <person name="Wang J."/>
            <person name="Sieber C.M.K."/>
            <person name="Tom L.M."/>
            <person name="Gardinali P."/>
            <person name="Banfield J.F."/>
            <person name="Atlas R.M."/>
            <person name="Andersen G.L."/>
        </authorList>
    </citation>
    <scope>NUCLEOTIDE SEQUENCE [LARGE SCALE GENOMIC DNA]</scope>
</reference>
<keyword evidence="1" id="KW-0378">Hydrolase</keyword>
<evidence type="ECO:0000256" key="2">
    <source>
        <dbReference type="SAM" id="MobiDB-lite"/>
    </source>
</evidence>
<gene>
    <name evidence="4" type="ORF">A9R00_08425</name>
</gene>
<accession>A0A1Y5HRM7</accession>
<sequence>MPNPNPAPCQEDCDFTRGPDPTISSLEASAGPYSVANQGVSRSVDGFGGGTIFYPMNTTGTMGAIAIAPGFLAGESSIEWWGPRFASHGFVIITIATNSVFDQPNSRETQLSSALDYVISQSNSGNSPISGMVDSTRVGAMGWSMGGGGALRLASGDRLSAVIPLAPWHQGRNSFDQLETPTLIIACENDTVAPVNRHASSFYNSIPSSTDKALLEISNGAHSCANGGGANGGLLGKYGVSWMKRFIDNDLRYDQFLCGPNHAANSAVSEYRGTCNY</sequence>
<evidence type="ECO:0000313" key="5">
    <source>
        <dbReference type="Proteomes" id="UP000227088"/>
    </source>
</evidence>
<dbReference type="AlphaFoldDB" id="A0A1Y5HRM7"/>
<feature type="region of interest" description="Disordered" evidence="2">
    <location>
        <begin position="1"/>
        <end position="21"/>
    </location>
</feature>